<sequence length="258" mass="28996">MVQRVSSCLRAAEGCAVGRGCGAEGAGEVFAEALYHKIVDALSDTDSHPGDLVNSPTPKRALLVIDVQNEYITGNLRIEYPPVQDTLTQIGRAMDTATTAGIPIVLVQHTAPQGAPIFDRDTPGWHLPNTVTSRPHNLTLEKTTPSVFTENNLEPWLSTREINTHTVVGYMTRHCNNTLITHGPHQLRHRTPHRRHRNGVIEQRSRSRPRRRHPPGPQCRHALPIRCGHHHRSVDRPRPPPRTRTDREPARLLRRSPY</sequence>
<dbReference type="GO" id="GO:0016787">
    <property type="term" value="F:hydrolase activity"/>
    <property type="evidence" value="ECO:0007669"/>
    <property type="project" value="UniProtKB-KW"/>
</dbReference>
<dbReference type="SUPFAM" id="SSF52499">
    <property type="entry name" value="Isochorismatase-like hydrolases"/>
    <property type="match status" value="1"/>
</dbReference>
<accession>A0A6G9Z6W8</accession>
<keyword evidence="1" id="KW-0378">Hydrolase</keyword>
<proteinExistence type="predicted"/>
<feature type="compositionally biased region" description="Basic residues" evidence="2">
    <location>
        <begin position="185"/>
        <end position="198"/>
    </location>
</feature>
<protein>
    <submittedName>
        <fullName evidence="4">Isochorismatase family protein</fullName>
    </submittedName>
</protein>
<dbReference type="InterPro" id="IPR036380">
    <property type="entry name" value="Isochorismatase-like_sf"/>
</dbReference>
<dbReference type="Pfam" id="PF00857">
    <property type="entry name" value="Isochorismatase"/>
    <property type="match status" value="1"/>
</dbReference>
<evidence type="ECO:0000313" key="4">
    <source>
        <dbReference type="EMBL" id="QIS21097.1"/>
    </source>
</evidence>
<feature type="region of interest" description="Disordered" evidence="2">
    <location>
        <begin position="182"/>
        <end position="258"/>
    </location>
</feature>
<feature type="compositionally biased region" description="Basic and acidic residues" evidence="2">
    <location>
        <begin position="234"/>
        <end position="251"/>
    </location>
</feature>
<evidence type="ECO:0000313" key="5">
    <source>
        <dbReference type="Proteomes" id="UP000500953"/>
    </source>
</evidence>
<dbReference type="PANTHER" id="PTHR43540">
    <property type="entry name" value="PEROXYUREIDOACRYLATE/UREIDOACRYLATE AMIDOHYDROLASE-RELATED"/>
    <property type="match status" value="1"/>
</dbReference>
<dbReference type="InterPro" id="IPR000868">
    <property type="entry name" value="Isochorismatase-like_dom"/>
</dbReference>
<dbReference type="Gene3D" id="3.40.50.850">
    <property type="entry name" value="Isochorismatase-like"/>
    <property type="match status" value="1"/>
</dbReference>
<dbReference type="PANTHER" id="PTHR43540:SF6">
    <property type="entry name" value="ISOCHORISMATASE-LIKE DOMAIN-CONTAINING PROTEIN"/>
    <property type="match status" value="1"/>
</dbReference>
<feature type="domain" description="Isochorismatase-like" evidence="3">
    <location>
        <begin position="61"/>
        <end position="179"/>
    </location>
</feature>
<gene>
    <name evidence="4" type="ORF">F6W96_25035</name>
</gene>
<evidence type="ECO:0000259" key="3">
    <source>
        <dbReference type="Pfam" id="PF00857"/>
    </source>
</evidence>
<evidence type="ECO:0000256" key="2">
    <source>
        <dbReference type="SAM" id="MobiDB-lite"/>
    </source>
</evidence>
<dbReference type="Proteomes" id="UP000500953">
    <property type="component" value="Chromosome"/>
</dbReference>
<dbReference type="AlphaFoldDB" id="A0A6G9Z6W8"/>
<organism evidence="4 5">
    <name type="scientific">Nocardia terpenica</name>
    <dbReference type="NCBI Taxonomy" id="455432"/>
    <lineage>
        <taxon>Bacteria</taxon>
        <taxon>Bacillati</taxon>
        <taxon>Actinomycetota</taxon>
        <taxon>Actinomycetes</taxon>
        <taxon>Mycobacteriales</taxon>
        <taxon>Nocardiaceae</taxon>
        <taxon>Nocardia</taxon>
    </lineage>
</organism>
<reference evidence="4 5" key="1">
    <citation type="journal article" date="2019" name="ACS Chem. Biol.">
        <title>Identification and Mobilization of a Cryptic Antibiotic Biosynthesis Gene Locus from a Human-Pathogenic Nocardia Isolate.</title>
        <authorList>
            <person name="Herisse M."/>
            <person name="Ishida K."/>
            <person name="Porter J.L."/>
            <person name="Howden B."/>
            <person name="Hertweck C."/>
            <person name="Stinear T.P."/>
            <person name="Pidot S.J."/>
        </authorList>
    </citation>
    <scope>NUCLEOTIDE SEQUENCE [LARGE SCALE GENOMIC DNA]</scope>
    <source>
        <strain evidence="4 5">AUSMDU00012715</strain>
    </source>
</reference>
<dbReference type="InterPro" id="IPR050272">
    <property type="entry name" value="Isochorismatase-like_hydrls"/>
</dbReference>
<evidence type="ECO:0000256" key="1">
    <source>
        <dbReference type="ARBA" id="ARBA00022801"/>
    </source>
</evidence>
<dbReference type="EMBL" id="CP046173">
    <property type="protein sequence ID" value="QIS21097.1"/>
    <property type="molecule type" value="Genomic_DNA"/>
</dbReference>
<name>A0A6G9Z6W8_9NOCA</name>